<evidence type="ECO:0000313" key="7">
    <source>
        <dbReference type="Proteomes" id="UP000228380"/>
    </source>
</evidence>
<dbReference type="Proteomes" id="UP000228380">
    <property type="component" value="Unplaced"/>
</dbReference>
<keyword evidence="1 4" id="KW-0479">Metal-binding</keyword>
<keyword evidence="7" id="KW-1185">Reference proteome</keyword>
<name>A0A8B8ZW15_PHODC</name>
<feature type="zinc finger region" description="C3H1-type" evidence="4">
    <location>
        <begin position="1"/>
        <end position="25"/>
    </location>
</feature>
<reference evidence="8" key="1">
    <citation type="submission" date="2025-08" db="UniProtKB">
        <authorList>
            <consortium name="RefSeq"/>
        </authorList>
    </citation>
    <scope>IDENTIFICATION</scope>
    <source>
        <tissue evidence="8">Young leaves</tissue>
    </source>
</reference>
<evidence type="ECO:0000259" key="6">
    <source>
        <dbReference type="PROSITE" id="PS50103"/>
    </source>
</evidence>
<dbReference type="RefSeq" id="XP_038977562.1">
    <property type="nucleotide sequence ID" value="XM_039121634.1"/>
</dbReference>
<dbReference type="Pfam" id="PF00642">
    <property type="entry name" value="zf-CCCH"/>
    <property type="match status" value="1"/>
</dbReference>
<dbReference type="KEGG" id="pda:120108092"/>
<dbReference type="SUPFAM" id="SSF90229">
    <property type="entry name" value="CCCH zinc finger"/>
    <property type="match status" value="1"/>
</dbReference>
<evidence type="ECO:0000256" key="3">
    <source>
        <dbReference type="ARBA" id="ARBA00022833"/>
    </source>
</evidence>
<organism evidence="7 8">
    <name type="scientific">Phoenix dactylifera</name>
    <name type="common">Date palm</name>
    <dbReference type="NCBI Taxonomy" id="42345"/>
    <lineage>
        <taxon>Eukaryota</taxon>
        <taxon>Viridiplantae</taxon>
        <taxon>Streptophyta</taxon>
        <taxon>Embryophyta</taxon>
        <taxon>Tracheophyta</taxon>
        <taxon>Spermatophyta</taxon>
        <taxon>Magnoliopsida</taxon>
        <taxon>Liliopsida</taxon>
        <taxon>Arecaceae</taxon>
        <taxon>Coryphoideae</taxon>
        <taxon>Phoeniceae</taxon>
        <taxon>Phoenix</taxon>
    </lineage>
</organism>
<dbReference type="GeneID" id="120108092"/>
<accession>A0A8B8ZW15</accession>
<feature type="domain" description="C3H1-type" evidence="6">
    <location>
        <begin position="1"/>
        <end position="25"/>
    </location>
</feature>
<dbReference type="OrthoDB" id="5395350at2759"/>
<evidence type="ECO:0000256" key="4">
    <source>
        <dbReference type="PROSITE-ProRule" id="PRU00723"/>
    </source>
</evidence>
<dbReference type="SMART" id="SM00356">
    <property type="entry name" value="ZnF_C3H1"/>
    <property type="match status" value="1"/>
</dbReference>
<dbReference type="PANTHER" id="PTHR15725:SF14">
    <property type="entry name" value="ZINC FINGER CCCH DOMAIN-CONTAINING PROTEIN 11A"/>
    <property type="match status" value="1"/>
</dbReference>
<dbReference type="PANTHER" id="PTHR15725">
    <property type="entry name" value="ZN-FINGER, C-X8-C-X5-C-X3-H TYPE-CONTAINING"/>
    <property type="match status" value="1"/>
</dbReference>
<keyword evidence="3 4" id="KW-0862">Zinc</keyword>
<evidence type="ECO:0000256" key="2">
    <source>
        <dbReference type="ARBA" id="ARBA00022771"/>
    </source>
</evidence>
<protein>
    <submittedName>
        <fullName evidence="8">Zinc finger CCCH domain-containing protein 32-like</fullName>
    </submittedName>
</protein>
<evidence type="ECO:0000313" key="8">
    <source>
        <dbReference type="RefSeq" id="XP_038977562.1"/>
    </source>
</evidence>
<keyword evidence="2 4" id="KW-0863">Zinc-finger</keyword>
<dbReference type="InterPro" id="IPR000571">
    <property type="entry name" value="Znf_CCCH"/>
</dbReference>
<evidence type="ECO:0000256" key="5">
    <source>
        <dbReference type="SAM" id="MobiDB-lite"/>
    </source>
</evidence>
<dbReference type="GO" id="GO:0003729">
    <property type="term" value="F:mRNA binding"/>
    <property type="evidence" value="ECO:0007669"/>
    <property type="project" value="TreeGrafter"/>
</dbReference>
<dbReference type="Gene3D" id="4.10.1000.10">
    <property type="entry name" value="Zinc finger, CCCH-type"/>
    <property type="match status" value="1"/>
</dbReference>
<sequence>MFPCYYFQKGHCLRGDKCPFMHGPQQTGNPVPQQVVKVSTPPPDPVSTIKKIHGVSRNVLLSKAWMKQSLTSYKLHCLMHPKMSFLASSKAMFLSMVALLLASPDVIVSTIMWKRSDYFHDEGGFRRAPVQGGRNLNHVSSEQQRISCERILDRASMPEKRMLQREKSYHDIDGSDLRHRLLKRRRPDGSRSALSPDRCGKLDQRDNHARHAHRGDRRIHMESSISSRLQGRITLPARSLPDRPTDLALLVQKSLAELKGAKLSENFQDQKNIKLGKTFGDQESEGSSFEGPKPLSIILKRKREPASGNGAISSNGDNNNQRDIEGGIGSSVTAATEKEGDYAADCLQNPRLLELMKRKKRELSL</sequence>
<feature type="compositionally biased region" description="Basic and acidic residues" evidence="5">
    <location>
        <begin position="198"/>
        <end position="209"/>
    </location>
</feature>
<dbReference type="InterPro" id="IPR036855">
    <property type="entry name" value="Znf_CCCH_sf"/>
</dbReference>
<feature type="compositionally biased region" description="Polar residues" evidence="5">
    <location>
        <begin position="310"/>
        <end position="319"/>
    </location>
</feature>
<dbReference type="GO" id="GO:0008270">
    <property type="term" value="F:zinc ion binding"/>
    <property type="evidence" value="ECO:0007669"/>
    <property type="project" value="UniProtKB-KW"/>
</dbReference>
<feature type="region of interest" description="Disordered" evidence="5">
    <location>
        <begin position="183"/>
        <end position="216"/>
    </location>
</feature>
<proteinExistence type="predicted"/>
<evidence type="ECO:0000256" key="1">
    <source>
        <dbReference type="ARBA" id="ARBA00022723"/>
    </source>
</evidence>
<feature type="region of interest" description="Disordered" evidence="5">
    <location>
        <begin position="302"/>
        <end position="332"/>
    </location>
</feature>
<dbReference type="AlphaFoldDB" id="A0A8B8ZW15"/>
<gene>
    <name evidence="8" type="primary">LOC120108092</name>
</gene>
<dbReference type="PROSITE" id="PS50103">
    <property type="entry name" value="ZF_C3H1"/>
    <property type="match status" value="1"/>
</dbReference>